<sequence>MNARARLETVGERPALRIERRLAHRPERVWRAITEPSELANWFPAAVTVDLRPGGAIEFTFEGEEAPTVGEVLEADEPRVFAFSWNEDVLRWEIVPEGEGSRLLFTHTFGRGEPAIARIAAGRTAAGWDSCLVALIALLDGKDHEPPQDWVGPIEAYTEEFGLAEGEVLETGDGKVIRFRRDLVWKPLDEVWGLLSAEKAAGTVIREEPPRLLEFSLPRGGVVRWEFSHSELDGTMVELTQTVPAGQDDVVPEALRSWREKLKEFFAAAHGS</sequence>
<organism evidence="3 4">
    <name type="scientific">Amycolatopsis japonica</name>
    <dbReference type="NCBI Taxonomy" id="208439"/>
    <lineage>
        <taxon>Bacteria</taxon>
        <taxon>Bacillati</taxon>
        <taxon>Actinomycetota</taxon>
        <taxon>Actinomycetes</taxon>
        <taxon>Pseudonocardiales</taxon>
        <taxon>Pseudonocardiaceae</taxon>
        <taxon>Amycolatopsis</taxon>
        <taxon>Amycolatopsis japonica group</taxon>
    </lineage>
</organism>
<dbReference type="SUPFAM" id="SSF55961">
    <property type="entry name" value="Bet v1-like"/>
    <property type="match status" value="2"/>
</dbReference>
<reference evidence="3 4" key="1">
    <citation type="journal article" date="2014" name="J. Biotechnol.">
        <title>Complete genome sequence of the actinobacterium Amycolatopsis japonica MG417-CF17(T) (=DSM 44213T) producing (S,S)-N,N'-ethylenediaminedisuccinic acid.</title>
        <authorList>
            <person name="Stegmann E."/>
            <person name="Albersmeier A."/>
            <person name="Spohn M."/>
            <person name="Gert H."/>
            <person name="Weber T."/>
            <person name="Wohlleben W."/>
            <person name="Kalinowski J."/>
            <person name="Ruckert C."/>
        </authorList>
    </citation>
    <scope>NUCLEOTIDE SEQUENCE [LARGE SCALE GENOMIC DNA]</scope>
    <source>
        <strain evidence="4">MG417-CF17 (DSM 44213)</strain>
    </source>
</reference>
<evidence type="ECO:0000313" key="4">
    <source>
        <dbReference type="Proteomes" id="UP000028492"/>
    </source>
</evidence>
<dbReference type="InterPro" id="IPR013538">
    <property type="entry name" value="ASHA1/2-like_C"/>
</dbReference>
<feature type="domain" description="Activator of Hsp90 ATPase homologue 1/2-like C-terminal" evidence="2">
    <location>
        <begin position="25"/>
        <end position="139"/>
    </location>
</feature>
<dbReference type="Proteomes" id="UP000028492">
    <property type="component" value="Chromosome"/>
</dbReference>
<gene>
    <name evidence="3" type="ORF">AJAP_34850</name>
</gene>
<dbReference type="EMBL" id="CP008953">
    <property type="protein sequence ID" value="AIG79777.1"/>
    <property type="molecule type" value="Genomic_DNA"/>
</dbReference>
<dbReference type="InterPro" id="IPR023393">
    <property type="entry name" value="START-like_dom_sf"/>
</dbReference>
<evidence type="ECO:0000256" key="1">
    <source>
        <dbReference type="ARBA" id="ARBA00006817"/>
    </source>
</evidence>
<dbReference type="RefSeq" id="WP_038519281.1">
    <property type="nucleotide sequence ID" value="NZ_CP008953.1"/>
</dbReference>
<dbReference type="HOGENOM" id="CLU_088201_0_0_11"/>
<comment type="similarity">
    <text evidence="1">Belongs to the AHA1 family.</text>
</comment>
<evidence type="ECO:0000259" key="2">
    <source>
        <dbReference type="Pfam" id="PF08327"/>
    </source>
</evidence>
<dbReference type="Gene3D" id="3.30.530.20">
    <property type="match status" value="2"/>
</dbReference>
<dbReference type="KEGG" id="aja:AJAP_34850"/>
<name>A0A075V014_9PSEU</name>
<dbReference type="AlphaFoldDB" id="A0A075V014"/>
<dbReference type="CDD" id="cd08899">
    <property type="entry name" value="SRPBCC_CalC_Aha1-like_6"/>
    <property type="match status" value="1"/>
</dbReference>
<protein>
    <recommendedName>
        <fullName evidence="2">Activator of Hsp90 ATPase homologue 1/2-like C-terminal domain-containing protein</fullName>
    </recommendedName>
</protein>
<dbReference type="STRING" id="208439.AJAP_34850"/>
<accession>A0A075V014</accession>
<evidence type="ECO:0000313" key="3">
    <source>
        <dbReference type="EMBL" id="AIG79777.1"/>
    </source>
</evidence>
<proteinExistence type="inferred from homology"/>
<dbReference type="eggNOG" id="COG3832">
    <property type="taxonomic scope" value="Bacteria"/>
</dbReference>
<keyword evidence="4" id="KW-1185">Reference proteome</keyword>
<dbReference type="Pfam" id="PF08327">
    <property type="entry name" value="AHSA1"/>
    <property type="match status" value="1"/>
</dbReference>